<dbReference type="RefSeq" id="WP_273617635.1">
    <property type="nucleotide sequence ID" value="NZ_CP117417.1"/>
</dbReference>
<evidence type="ECO:0000313" key="4">
    <source>
        <dbReference type="Proteomes" id="UP001218231"/>
    </source>
</evidence>
<sequence length="643" mass="67097">MSMKLWLQSSCALLALSGAPDLAAHTITVGSPAYPDLAAAIADVPRLKASLADGEAIEIRLPPGATRLKAPIEIDGAHGGSPAHRLIIRGDAGGTTRFVGTATVPTRPATAADAPGFALPSGVLVADLRGLPVPAHLVARGNYVATSMAGFELYQGSARLAPSRWPVNDYATTTPQGTNSAGPSFTLPPDRAKAWAGEPAPWAGGFWGAPWSFELAPVVRIDPQGARGQLAPLQSQQEPKGPARYFVENLIGELKVPGQYVLLPQKQQALVLPMPGGGALEAAVLPRLIDISGAAQIEIHDIAFDRSLGEAANVLKSSDILFEHCAFRQTGGDGVIVRGGARVVLSHSVIASTAETGVELTGGDRNSLIAGGHRFENGVITDFGLEEPTYRPGAHLTGVGQVLSGSLLEGGDHNAVMLAGNDHRVTGNEIAYVLRHTEDAGAVYMGNDWTQRGMVIDGNYFHHLGGQTVTQFLSAIYLDDQSSGQTVTNNIVVGGDYGVVIGGGRDNVVRGNTFYGPRRGGVHYDERGTSFQAKAIPAFVQRLGKIPYQGDVWARHYPTLAGLQPADYGRAQGNVLRDNRSFGAAVLVADAGLQASPGLAQSGNATLGMASAPKPPLSSGQNTQIASLLALRQVPSTNIAPAR</sequence>
<dbReference type="SUPFAM" id="SSF51126">
    <property type="entry name" value="Pectin lyase-like"/>
    <property type="match status" value="1"/>
</dbReference>
<name>A0ABY7TVI9_9SPHN</name>
<feature type="domain" description="Right handed beta helix" evidence="2">
    <location>
        <begin position="289"/>
        <end position="368"/>
    </location>
</feature>
<reference evidence="3 4" key="1">
    <citation type="submission" date="2023-02" db="EMBL/GenBank/DDBJ databases">
        <title>Genome sequence of Novosphingobium humi KACC 19094.</title>
        <authorList>
            <person name="Kim S."/>
            <person name="Heo J."/>
            <person name="Kwon S.-W."/>
        </authorList>
    </citation>
    <scope>NUCLEOTIDE SEQUENCE [LARGE SCALE GENOMIC DNA]</scope>
    <source>
        <strain evidence="3 4">KACC 19094</strain>
    </source>
</reference>
<proteinExistence type="predicted"/>
<dbReference type="InterPro" id="IPR006626">
    <property type="entry name" value="PbH1"/>
</dbReference>
<dbReference type="Pfam" id="PF13229">
    <property type="entry name" value="Beta_helix"/>
    <property type="match status" value="2"/>
</dbReference>
<dbReference type="Proteomes" id="UP001218231">
    <property type="component" value="Chromosome"/>
</dbReference>
<dbReference type="NCBIfam" id="TIGR03804">
    <property type="entry name" value="para_beta_helix"/>
    <property type="match status" value="1"/>
</dbReference>
<feature type="chain" id="PRO_5045976232" evidence="1">
    <location>
        <begin position="24"/>
        <end position="643"/>
    </location>
</feature>
<organism evidence="3 4">
    <name type="scientific">Novosphingobium humi</name>
    <dbReference type="NCBI Taxonomy" id="2282397"/>
    <lineage>
        <taxon>Bacteria</taxon>
        <taxon>Pseudomonadati</taxon>
        <taxon>Pseudomonadota</taxon>
        <taxon>Alphaproteobacteria</taxon>
        <taxon>Sphingomonadales</taxon>
        <taxon>Sphingomonadaceae</taxon>
        <taxon>Novosphingobium</taxon>
    </lineage>
</organism>
<feature type="signal peptide" evidence="1">
    <location>
        <begin position="1"/>
        <end position="23"/>
    </location>
</feature>
<keyword evidence="1" id="KW-0732">Signal</keyword>
<dbReference type="InterPro" id="IPR011050">
    <property type="entry name" value="Pectin_lyase_fold/virulence"/>
</dbReference>
<dbReference type="SMART" id="SM00710">
    <property type="entry name" value="PbH1"/>
    <property type="match status" value="6"/>
</dbReference>
<dbReference type="Gene3D" id="2.160.20.10">
    <property type="entry name" value="Single-stranded right-handed beta-helix, Pectin lyase-like"/>
    <property type="match status" value="1"/>
</dbReference>
<evidence type="ECO:0000259" key="2">
    <source>
        <dbReference type="Pfam" id="PF13229"/>
    </source>
</evidence>
<feature type="domain" description="Right handed beta helix" evidence="2">
    <location>
        <begin position="393"/>
        <end position="527"/>
    </location>
</feature>
<gene>
    <name evidence="3" type="ORF">PQ457_15255</name>
</gene>
<dbReference type="EMBL" id="CP117417">
    <property type="protein sequence ID" value="WCT77254.1"/>
    <property type="molecule type" value="Genomic_DNA"/>
</dbReference>
<dbReference type="PANTHER" id="PTHR36453">
    <property type="entry name" value="SECRETED PROTEIN-RELATED"/>
    <property type="match status" value="1"/>
</dbReference>
<dbReference type="InterPro" id="IPR039448">
    <property type="entry name" value="Beta_helix"/>
</dbReference>
<evidence type="ECO:0000256" key="1">
    <source>
        <dbReference type="SAM" id="SignalP"/>
    </source>
</evidence>
<evidence type="ECO:0000313" key="3">
    <source>
        <dbReference type="EMBL" id="WCT77254.1"/>
    </source>
</evidence>
<dbReference type="InterPro" id="IPR022441">
    <property type="entry name" value="Para_beta_helix_rpt-2"/>
</dbReference>
<protein>
    <submittedName>
        <fullName evidence="3">Right-handed parallel beta-helix repeat-containing protein</fullName>
    </submittedName>
</protein>
<keyword evidence="4" id="KW-1185">Reference proteome</keyword>
<dbReference type="InterPro" id="IPR012334">
    <property type="entry name" value="Pectin_lyas_fold"/>
</dbReference>
<dbReference type="PANTHER" id="PTHR36453:SF1">
    <property type="entry name" value="RIGHT HANDED BETA HELIX DOMAIN-CONTAINING PROTEIN"/>
    <property type="match status" value="1"/>
</dbReference>
<accession>A0ABY7TVI9</accession>